<dbReference type="Proteomes" id="UP000711995">
    <property type="component" value="Unassembled WGS sequence"/>
</dbReference>
<protein>
    <submittedName>
        <fullName evidence="1">Uncharacterized protein</fullName>
    </submittedName>
</protein>
<evidence type="ECO:0000313" key="1">
    <source>
        <dbReference type="EMBL" id="NIZ41560.1"/>
    </source>
</evidence>
<reference evidence="1 2" key="1">
    <citation type="submission" date="2020-03" db="EMBL/GenBank/DDBJ databases">
        <title>Spirochaetal bacteria isolated from arthropods constitute a novel genus Entomospira genus novum within the order Spirochaetales.</title>
        <authorList>
            <person name="Grana-Miraglia L."/>
            <person name="Sikutova S."/>
            <person name="Fingerle V."/>
            <person name="Sing A."/>
            <person name="Castillo-Ramirez S."/>
            <person name="Margos G."/>
            <person name="Rudolf I."/>
        </authorList>
    </citation>
    <scope>NUCLEOTIDE SEQUENCE [LARGE SCALE GENOMIC DNA]</scope>
    <source>
        <strain evidence="1 2">BR193</strain>
    </source>
</reference>
<organism evidence="1 2">
    <name type="scientific">Entomospira entomophila</name>
    <dbReference type="NCBI Taxonomy" id="2719988"/>
    <lineage>
        <taxon>Bacteria</taxon>
        <taxon>Pseudomonadati</taxon>
        <taxon>Spirochaetota</taxon>
        <taxon>Spirochaetia</taxon>
        <taxon>Spirochaetales</taxon>
        <taxon>Spirochaetaceae</taxon>
        <taxon>Entomospira</taxon>
    </lineage>
</organism>
<evidence type="ECO:0000313" key="2">
    <source>
        <dbReference type="Proteomes" id="UP000711995"/>
    </source>
</evidence>
<accession>A0A968GBZ2</accession>
<gene>
    <name evidence="1" type="ORF">HCT14_08560</name>
</gene>
<name>A0A968GBZ2_9SPIO</name>
<dbReference type="RefSeq" id="WP_167701182.1">
    <property type="nucleotide sequence ID" value="NZ_CP118178.1"/>
</dbReference>
<keyword evidence="2" id="KW-1185">Reference proteome</keyword>
<proteinExistence type="predicted"/>
<sequence length="53" mass="6205">MKLLKLLLQKFSRKREPHYDVSAKLTAFAKANPEAMKRSKEIGEAWMKQSQQN</sequence>
<dbReference type="EMBL" id="JAATLJ010000005">
    <property type="protein sequence ID" value="NIZ41560.1"/>
    <property type="molecule type" value="Genomic_DNA"/>
</dbReference>
<dbReference type="AlphaFoldDB" id="A0A968GBZ2"/>
<comment type="caution">
    <text evidence="1">The sequence shown here is derived from an EMBL/GenBank/DDBJ whole genome shotgun (WGS) entry which is preliminary data.</text>
</comment>